<evidence type="ECO:0000313" key="1">
    <source>
        <dbReference type="EMBL" id="KAH7970279.1"/>
    </source>
</evidence>
<organism evidence="1 2">
    <name type="scientific">Dermacentor silvarum</name>
    <name type="common">Tick</name>
    <dbReference type="NCBI Taxonomy" id="543639"/>
    <lineage>
        <taxon>Eukaryota</taxon>
        <taxon>Metazoa</taxon>
        <taxon>Ecdysozoa</taxon>
        <taxon>Arthropoda</taxon>
        <taxon>Chelicerata</taxon>
        <taxon>Arachnida</taxon>
        <taxon>Acari</taxon>
        <taxon>Parasitiformes</taxon>
        <taxon>Ixodida</taxon>
        <taxon>Ixodoidea</taxon>
        <taxon>Ixodidae</taxon>
        <taxon>Rhipicephalinae</taxon>
        <taxon>Dermacentor</taxon>
    </lineage>
</organism>
<keyword evidence="2" id="KW-1185">Reference proteome</keyword>
<dbReference type="Proteomes" id="UP000821865">
    <property type="component" value="Chromosome 11"/>
</dbReference>
<accession>A0ACB8DI91</accession>
<dbReference type="EMBL" id="CM023480">
    <property type="protein sequence ID" value="KAH7970279.1"/>
    <property type="molecule type" value="Genomic_DNA"/>
</dbReference>
<name>A0ACB8DI91_DERSI</name>
<evidence type="ECO:0000313" key="2">
    <source>
        <dbReference type="Proteomes" id="UP000821865"/>
    </source>
</evidence>
<reference evidence="1" key="1">
    <citation type="submission" date="2020-05" db="EMBL/GenBank/DDBJ databases">
        <title>Large-scale comparative analyses of tick genomes elucidate their genetic diversity and vector capacities.</title>
        <authorList>
            <person name="Jia N."/>
            <person name="Wang J."/>
            <person name="Shi W."/>
            <person name="Du L."/>
            <person name="Sun Y."/>
            <person name="Zhan W."/>
            <person name="Jiang J."/>
            <person name="Wang Q."/>
            <person name="Zhang B."/>
            <person name="Ji P."/>
            <person name="Sakyi L.B."/>
            <person name="Cui X."/>
            <person name="Yuan T."/>
            <person name="Jiang B."/>
            <person name="Yang W."/>
            <person name="Lam T.T.-Y."/>
            <person name="Chang Q."/>
            <person name="Ding S."/>
            <person name="Wang X."/>
            <person name="Zhu J."/>
            <person name="Ruan X."/>
            <person name="Zhao L."/>
            <person name="Wei J."/>
            <person name="Que T."/>
            <person name="Du C."/>
            <person name="Cheng J."/>
            <person name="Dai P."/>
            <person name="Han X."/>
            <person name="Huang E."/>
            <person name="Gao Y."/>
            <person name="Liu J."/>
            <person name="Shao H."/>
            <person name="Ye R."/>
            <person name="Li L."/>
            <person name="Wei W."/>
            <person name="Wang X."/>
            <person name="Wang C."/>
            <person name="Yang T."/>
            <person name="Huo Q."/>
            <person name="Li W."/>
            <person name="Guo W."/>
            <person name="Chen H."/>
            <person name="Zhou L."/>
            <person name="Ni X."/>
            <person name="Tian J."/>
            <person name="Zhou Y."/>
            <person name="Sheng Y."/>
            <person name="Liu T."/>
            <person name="Pan Y."/>
            <person name="Xia L."/>
            <person name="Li J."/>
            <person name="Zhao F."/>
            <person name="Cao W."/>
        </authorList>
    </citation>
    <scope>NUCLEOTIDE SEQUENCE</scope>
    <source>
        <strain evidence="1">Dsil-2018</strain>
    </source>
</reference>
<protein>
    <submittedName>
        <fullName evidence="1">Uncharacterized protein</fullName>
    </submittedName>
</protein>
<proteinExistence type="predicted"/>
<comment type="caution">
    <text evidence="1">The sequence shown here is derived from an EMBL/GenBank/DDBJ whole genome shotgun (WGS) entry which is preliminary data.</text>
</comment>
<gene>
    <name evidence="1" type="ORF">HPB49_002243</name>
</gene>
<sequence>MAAQLVSAETVEGVFSMISVYLNDDLVKQIGGVFVFDVKGEPNRWYVDLKNGKGSVGKGDPPQGKVDVTFVMERDTFIKMFTGKLNPTSAFMAGKLSLKGDLPMAMRLDKLMGEMRSKL</sequence>